<evidence type="ECO:0000256" key="1">
    <source>
        <dbReference type="SAM" id="SignalP"/>
    </source>
</evidence>
<organism evidence="2 3">
    <name type="scientific">Rubripirellula tenax</name>
    <dbReference type="NCBI Taxonomy" id="2528015"/>
    <lineage>
        <taxon>Bacteria</taxon>
        <taxon>Pseudomonadati</taxon>
        <taxon>Planctomycetota</taxon>
        <taxon>Planctomycetia</taxon>
        <taxon>Pirellulales</taxon>
        <taxon>Pirellulaceae</taxon>
        <taxon>Rubripirellula</taxon>
    </lineage>
</organism>
<dbReference type="OrthoDB" id="288328at2"/>
<dbReference type="RefSeq" id="WP_146454953.1">
    <property type="nucleotide sequence ID" value="NZ_SJPW01000001.1"/>
</dbReference>
<feature type="signal peptide" evidence="1">
    <location>
        <begin position="1"/>
        <end position="28"/>
    </location>
</feature>
<accession>A0A5C6FJ63</accession>
<evidence type="ECO:0000313" key="3">
    <source>
        <dbReference type="Proteomes" id="UP000318288"/>
    </source>
</evidence>
<keyword evidence="1" id="KW-0732">Signal</keyword>
<dbReference type="EMBL" id="SJPW01000001">
    <property type="protein sequence ID" value="TWU60855.1"/>
    <property type="molecule type" value="Genomic_DNA"/>
</dbReference>
<comment type="caution">
    <text evidence="2">The sequence shown here is derived from an EMBL/GenBank/DDBJ whole genome shotgun (WGS) entry which is preliminary data.</text>
</comment>
<dbReference type="AlphaFoldDB" id="A0A5C6FJ63"/>
<dbReference type="Proteomes" id="UP000318288">
    <property type="component" value="Unassembled WGS sequence"/>
</dbReference>
<reference evidence="2 3" key="1">
    <citation type="submission" date="2019-02" db="EMBL/GenBank/DDBJ databases">
        <title>Deep-cultivation of Planctomycetes and their phenomic and genomic characterization uncovers novel biology.</title>
        <authorList>
            <person name="Wiegand S."/>
            <person name="Jogler M."/>
            <person name="Boedeker C."/>
            <person name="Pinto D."/>
            <person name="Vollmers J."/>
            <person name="Rivas-Marin E."/>
            <person name="Kohn T."/>
            <person name="Peeters S.H."/>
            <person name="Heuer A."/>
            <person name="Rast P."/>
            <person name="Oberbeckmann S."/>
            <person name="Bunk B."/>
            <person name="Jeske O."/>
            <person name="Meyerdierks A."/>
            <person name="Storesund J.E."/>
            <person name="Kallscheuer N."/>
            <person name="Luecker S."/>
            <person name="Lage O.M."/>
            <person name="Pohl T."/>
            <person name="Merkel B.J."/>
            <person name="Hornburger P."/>
            <person name="Mueller R.-W."/>
            <person name="Bruemmer F."/>
            <person name="Labrenz M."/>
            <person name="Spormann A.M."/>
            <person name="Op Den Camp H."/>
            <person name="Overmann J."/>
            <person name="Amann R."/>
            <person name="Jetten M.S.M."/>
            <person name="Mascher T."/>
            <person name="Medema M.H."/>
            <person name="Devos D.P."/>
            <person name="Kaster A.-K."/>
            <person name="Ovreas L."/>
            <person name="Rohde M."/>
            <person name="Galperin M.Y."/>
            <person name="Jogler C."/>
        </authorList>
    </citation>
    <scope>NUCLEOTIDE SEQUENCE [LARGE SCALE GENOMIC DNA]</scope>
    <source>
        <strain evidence="2 3">Poly51</strain>
    </source>
</reference>
<evidence type="ECO:0000313" key="2">
    <source>
        <dbReference type="EMBL" id="TWU60855.1"/>
    </source>
</evidence>
<protein>
    <submittedName>
        <fullName evidence="2">Uncharacterized protein</fullName>
    </submittedName>
</protein>
<gene>
    <name evidence="2" type="ORF">Poly51_11370</name>
</gene>
<feature type="chain" id="PRO_5022818712" evidence="1">
    <location>
        <begin position="29"/>
        <end position="128"/>
    </location>
</feature>
<proteinExistence type="predicted"/>
<name>A0A5C6FJ63_9BACT</name>
<keyword evidence="3" id="KW-1185">Reference proteome</keyword>
<sequence precursor="true">MLTLTKWMVAPVLAAGLLFATDTPTANAGGFSISIGNGGFGNGGYRSYRPSYGGGYYNSYRPSYGTNYGVRYGHVPSYQVPRYSVPLYRSNYGGHYDYHPTEVVPHGNHYDVYPGHYDYHRGSHYGHH</sequence>